<evidence type="ECO:0000313" key="4">
    <source>
        <dbReference type="Proteomes" id="UP000228531"/>
    </source>
</evidence>
<keyword evidence="4" id="KW-1185">Reference proteome</keyword>
<name>A0A2M8W4T6_9RHOB</name>
<gene>
    <name evidence="3" type="ORF">BC777_2297</name>
</gene>
<protein>
    <submittedName>
        <fullName evidence="3">Uncharacterized protein</fullName>
    </submittedName>
</protein>
<feature type="signal peptide" evidence="2">
    <location>
        <begin position="1"/>
        <end position="22"/>
    </location>
</feature>
<dbReference type="AlphaFoldDB" id="A0A2M8W4T6"/>
<evidence type="ECO:0000256" key="1">
    <source>
        <dbReference type="SAM" id="MobiDB-lite"/>
    </source>
</evidence>
<evidence type="ECO:0000313" key="3">
    <source>
        <dbReference type="EMBL" id="PJI85947.1"/>
    </source>
</evidence>
<reference evidence="3 4" key="1">
    <citation type="submission" date="2017-11" db="EMBL/GenBank/DDBJ databases">
        <title>Genomic Encyclopedia of Archaeal and Bacterial Type Strains, Phase II (KMG-II): From Individual Species to Whole Genera.</title>
        <authorList>
            <person name="Goeker M."/>
        </authorList>
    </citation>
    <scope>NUCLEOTIDE SEQUENCE [LARGE SCALE GENOMIC DNA]</scope>
    <source>
        <strain evidence="3 4">DSM 29128</strain>
    </source>
</reference>
<proteinExistence type="predicted"/>
<accession>A0A2M8W4T6</accession>
<evidence type="ECO:0000256" key="2">
    <source>
        <dbReference type="SAM" id="SignalP"/>
    </source>
</evidence>
<dbReference type="InterPro" id="IPR046150">
    <property type="entry name" value="DUF6152"/>
</dbReference>
<keyword evidence="2" id="KW-0732">Signal</keyword>
<comment type="caution">
    <text evidence="3">The sequence shown here is derived from an EMBL/GenBank/DDBJ whole genome shotgun (WGS) entry which is preliminary data.</text>
</comment>
<organism evidence="3 4">
    <name type="scientific">Yoonia maricola</name>
    <dbReference type="NCBI Taxonomy" id="420999"/>
    <lineage>
        <taxon>Bacteria</taxon>
        <taxon>Pseudomonadati</taxon>
        <taxon>Pseudomonadota</taxon>
        <taxon>Alphaproteobacteria</taxon>
        <taxon>Rhodobacterales</taxon>
        <taxon>Paracoccaceae</taxon>
        <taxon>Yoonia</taxon>
    </lineage>
</organism>
<sequence>MLSLRSLGLTATLSILPLAALAHHGVSGQFDTSQTIEVSGQITRIRLVNPHAYVYFDVTDAAGEVVNMRCELTSGSLLKRSGWTEEMFEIGSEITISGSPDRDDPTTCLMNQITFANGVTADRDSTFGDDGTINVAERQIEREDGTPNIDGNWAMANPQERRGGRPTVTLTDAGMAAVADASPADNPRFNCQISNIAMDWVFNGMVNSIAQSDTEITMTYGFMDLVRTIHLDGSDMPEDFVPNRAGFSVGEWDGDTLVVTTTGFDEGWIMAPIGGRAGLVIDDEEAADRPQRPEGRGGPQAVKNSEELTVTEQFTLSDDGTVLTREYAFIDPAYLEAPFEGSDEVTLTADSYEPYACDDLTNERTE</sequence>
<feature type="chain" id="PRO_5014663706" evidence="2">
    <location>
        <begin position="23"/>
        <end position="366"/>
    </location>
</feature>
<dbReference type="Proteomes" id="UP000228531">
    <property type="component" value="Unassembled WGS sequence"/>
</dbReference>
<dbReference type="Pfam" id="PF19649">
    <property type="entry name" value="DUF6152"/>
    <property type="match status" value="1"/>
</dbReference>
<feature type="region of interest" description="Disordered" evidence="1">
    <location>
        <begin position="144"/>
        <end position="163"/>
    </location>
</feature>
<dbReference type="RefSeq" id="WP_100368290.1">
    <property type="nucleotide sequence ID" value="NZ_PGTY01000002.1"/>
</dbReference>
<dbReference type="OrthoDB" id="8420938at2"/>
<dbReference type="EMBL" id="PGTY01000002">
    <property type="protein sequence ID" value="PJI85947.1"/>
    <property type="molecule type" value="Genomic_DNA"/>
</dbReference>